<evidence type="ECO:0000313" key="6">
    <source>
        <dbReference type="EMBL" id="KAA6385047.1"/>
    </source>
</evidence>
<dbReference type="GO" id="GO:0003723">
    <property type="term" value="F:RNA binding"/>
    <property type="evidence" value="ECO:0007669"/>
    <property type="project" value="UniProtKB-UniRule"/>
</dbReference>
<dbReference type="EMBL" id="SNRW01005450">
    <property type="protein sequence ID" value="KAA6385047.1"/>
    <property type="molecule type" value="Genomic_DNA"/>
</dbReference>
<dbReference type="InterPro" id="IPR036053">
    <property type="entry name" value="PABP-dom"/>
</dbReference>
<feature type="non-terminal residue" evidence="6">
    <location>
        <position position="835"/>
    </location>
</feature>
<dbReference type="InterPro" id="IPR000504">
    <property type="entry name" value="RRM_dom"/>
</dbReference>
<dbReference type="PROSITE" id="PS50102">
    <property type="entry name" value="RRM"/>
    <property type="match status" value="3"/>
</dbReference>
<evidence type="ECO:0000259" key="4">
    <source>
        <dbReference type="PROSITE" id="PS50102"/>
    </source>
</evidence>
<dbReference type="Gene3D" id="3.30.70.330">
    <property type="match status" value="3"/>
</dbReference>
<feature type="compositionally biased region" description="Acidic residues" evidence="3">
    <location>
        <begin position="662"/>
        <end position="671"/>
    </location>
</feature>
<name>A0A5J4VQV0_9EUKA</name>
<feature type="region of interest" description="Disordered" evidence="3">
    <location>
        <begin position="733"/>
        <end position="784"/>
    </location>
</feature>
<dbReference type="AlphaFoldDB" id="A0A5J4VQV0"/>
<reference evidence="6 7" key="1">
    <citation type="submission" date="2019-03" db="EMBL/GenBank/DDBJ databases">
        <title>Single cell metagenomics reveals metabolic interactions within the superorganism composed of flagellate Streblomastix strix and complex community of Bacteroidetes bacteria on its surface.</title>
        <authorList>
            <person name="Treitli S.C."/>
            <person name="Kolisko M."/>
            <person name="Husnik F."/>
            <person name="Keeling P."/>
            <person name="Hampl V."/>
        </authorList>
    </citation>
    <scope>NUCLEOTIDE SEQUENCE [LARGE SCALE GENOMIC DNA]</scope>
    <source>
        <strain evidence="6">ST1C</strain>
    </source>
</reference>
<keyword evidence="2" id="KW-0694">RNA-binding</keyword>
<evidence type="ECO:0000259" key="5">
    <source>
        <dbReference type="PROSITE" id="PS51309"/>
    </source>
</evidence>
<dbReference type="SMART" id="SM00360">
    <property type="entry name" value="RRM"/>
    <property type="match status" value="3"/>
</dbReference>
<evidence type="ECO:0000256" key="2">
    <source>
        <dbReference type="PROSITE-ProRule" id="PRU00176"/>
    </source>
</evidence>
<dbReference type="Gene3D" id="1.10.1900.10">
    <property type="entry name" value="c-terminal domain of poly(a) binding protein"/>
    <property type="match status" value="1"/>
</dbReference>
<dbReference type="SUPFAM" id="SSF63570">
    <property type="entry name" value="PABC (PABP) domain"/>
    <property type="match status" value="1"/>
</dbReference>
<dbReference type="Pfam" id="PF00076">
    <property type="entry name" value="RRM_1"/>
    <property type="match status" value="3"/>
</dbReference>
<proteinExistence type="inferred from homology"/>
<sequence length="835" mass="98141">MSQTQWVLHLTWSGSGLTLEKLNENFSNYDIINIVIINDGEDDDENKKGNAFLSFKTQEDAENAKEDADGKVIELNKGALFLETEEPLFPTPQQQQIRIPSPAPQEPLLPNPQQQQIRIPSPEQNLQTTPPQTVQINSFKPQFLNILRPDQQKQYIGNFMHAHVSTIDDLNAGKITQQLLLMDNNELINLISNEELMNKKIIETQKIIQEKSNQGSMNKPQLKLDQFNPQLLIQLPTDKQMNYICDQLFNQIWKIDQTRTAQIAKIILDKVVEAQKFIEREEKLQLNQQFGQGQQQIYNSIPRNFMQVINQTQQQFPYPQIQIQRILHQIEQNLQQLIVFQCDIQSNKQTTVKKERNYDKMKQKIKMNRKEEIDGKIINNDKNDDEKESLINKDEEDESEKQSETPKEKLESEHESLNSEKQEHKQDSKHSRLNDSLNKGHQTIVISKISNKIDEIKLRDVLSKYGNVTNLSSRESFSNSDQHFVYATFERDEEASLCIQEMNGKPFPEFEKEESNENKEDQDQEEQQIKDNDNDNIQVQIAYSFQERKEHKRELQEITRNRNLYIRGIHSSYDEADIIAILIKFGQIQSFRMKRNNLDNSNKVGFCCFKEEESAINAIKELNNKKISDLTKQSEKFEADDEEHELYVTFFKSRNEYKQYEENNDDEEDEDVERKEDETNNEIGKEQQLNVQMLEQLHQLQESVQQNNEHLSQINVLKLWELWQQNQTLTHGIGIDSESRNENPNESSLRKDQQQEQTPQKEKDNGINMEQKLDNEIDDKDDQDMKINEKNQERQEKELLNQNNRFLPTLHVTGLYQFMNENQIKDKIESIAGKE</sequence>
<accession>A0A5J4VQV0</accession>
<feature type="compositionally biased region" description="Basic and acidic residues" evidence="3">
    <location>
        <begin position="400"/>
        <end position="433"/>
    </location>
</feature>
<dbReference type="SMART" id="SM00517">
    <property type="entry name" value="PolyA"/>
    <property type="match status" value="1"/>
</dbReference>
<dbReference type="SUPFAM" id="SSF54928">
    <property type="entry name" value="RNA-binding domain, RBD"/>
    <property type="match status" value="3"/>
</dbReference>
<feature type="compositionally biased region" description="Pro residues" evidence="3">
    <location>
        <begin position="101"/>
        <end position="110"/>
    </location>
</feature>
<feature type="compositionally biased region" description="Basic and acidic residues" evidence="3">
    <location>
        <begin position="352"/>
        <end position="393"/>
    </location>
</feature>
<dbReference type="PROSITE" id="PS51309">
    <property type="entry name" value="PABC"/>
    <property type="match status" value="1"/>
</dbReference>
<feature type="region of interest" description="Disordered" evidence="3">
    <location>
        <begin position="508"/>
        <end position="533"/>
    </location>
</feature>
<dbReference type="InterPro" id="IPR002004">
    <property type="entry name" value="PABP_HYD_C"/>
</dbReference>
<feature type="domain" description="RRM" evidence="4">
    <location>
        <begin position="442"/>
        <end position="544"/>
    </location>
</feature>
<gene>
    <name evidence="6" type="ORF">EZS28_019424</name>
</gene>
<dbReference type="Pfam" id="PF00658">
    <property type="entry name" value="MLLE"/>
    <property type="match status" value="1"/>
</dbReference>
<feature type="region of interest" description="Disordered" evidence="3">
    <location>
        <begin position="350"/>
        <end position="436"/>
    </location>
</feature>
<feature type="domain" description="RRM" evidence="4">
    <location>
        <begin position="3"/>
        <end position="87"/>
    </location>
</feature>
<feature type="region of interest" description="Disordered" evidence="3">
    <location>
        <begin position="658"/>
        <end position="685"/>
    </location>
</feature>
<dbReference type="PANTHER" id="PTHR15241:SF304">
    <property type="entry name" value="RRM DOMAIN-CONTAINING PROTEIN"/>
    <property type="match status" value="1"/>
</dbReference>
<dbReference type="InterPro" id="IPR012677">
    <property type="entry name" value="Nucleotide-bd_a/b_plait_sf"/>
</dbReference>
<dbReference type="Proteomes" id="UP000324800">
    <property type="component" value="Unassembled WGS sequence"/>
</dbReference>
<comment type="caution">
    <text evidence="6">The sequence shown here is derived from an EMBL/GenBank/DDBJ whole genome shotgun (WGS) entry which is preliminary data.</text>
</comment>
<organism evidence="6 7">
    <name type="scientific">Streblomastix strix</name>
    <dbReference type="NCBI Taxonomy" id="222440"/>
    <lineage>
        <taxon>Eukaryota</taxon>
        <taxon>Metamonada</taxon>
        <taxon>Preaxostyla</taxon>
        <taxon>Oxymonadida</taxon>
        <taxon>Streblomastigidae</taxon>
        <taxon>Streblomastix</taxon>
    </lineage>
</organism>
<feature type="compositionally biased region" description="Basic and acidic residues" evidence="3">
    <location>
        <begin position="737"/>
        <end position="775"/>
    </location>
</feature>
<dbReference type="PANTHER" id="PTHR15241">
    <property type="entry name" value="TRANSFORMER-2-RELATED"/>
    <property type="match status" value="1"/>
</dbReference>
<evidence type="ECO:0000313" key="7">
    <source>
        <dbReference type="Proteomes" id="UP000324800"/>
    </source>
</evidence>
<evidence type="ECO:0008006" key="8">
    <source>
        <dbReference type="Google" id="ProtNLM"/>
    </source>
</evidence>
<dbReference type="InterPro" id="IPR035979">
    <property type="entry name" value="RBD_domain_sf"/>
</dbReference>
<feature type="region of interest" description="Disordered" evidence="3">
    <location>
        <begin position="91"/>
        <end position="113"/>
    </location>
</feature>
<feature type="domain" description="RRM" evidence="4">
    <location>
        <begin position="562"/>
        <end position="653"/>
    </location>
</feature>
<dbReference type="CDD" id="cd00590">
    <property type="entry name" value="RRM_SF"/>
    <property type="match status" value="3"/>
</dbReference>
<evidence type="ECO:0000256" key="1">
    <source>
        <dbReference type="ARBA" id="ARBA00008557"/>
    </source>
</evidence>
<feature type="domain" description="PABC" evidence="5">
    <location>
        <begin position="136"/>
        <end position="213"/>
    </location>
</feature>
<comment type="similarity">
    <text evidence="1">Belongs to the polyadenylate-binding protein type-1 family.</text>
</comment>
<evidence type="ECO:0000256" key="3">
    <source>
        <dbReference type="SAM" id="MobiDB-lite"/>
    </source>
</evidence>
<protein>
    <recommendedName>
        <fullName evidence="8">RRM domain-containing protein</fullName>
    </recommendedName>
</protein>